<feature type="transmembrane region" description="Helical" evidence="1">
    <location>
        <begin position="22"/>
        <end position="41"/>
    </location>
</feature>
<keyword evidence="1" id="KW-0812">Transmembrane</keyword>
<protein>
    <recommendedName>
        <fullName evidence="2">DUF6286 domain-containing protein</fullName>
    </recommendedName>
</protein>
<evidence type="ECO:0000313" key="4">
    <source>
        <dbReference type="Proteomes" id="UP000289954"/>
    </source>
</evidence>
<evidence type="ECO:0000259" key="2">
    <source>
        <dbReference type="Pfam" id="PF19803"/>
    </source>
</evidence>
<keyword evidence="1" id="KW-0472">Membrane</keyword>
<feature type="domain" description="DUF6286" evidence="2">
    <location>
        <begin position="82"/>
        <end position="180"/>
    </location>
</feature>
<dbReference type="Pfam" id="PF19803">
    <property type="entry name" value="DUF6286"/>
    <property type="match status" value="1"/>
</dbReference>
<proteinExistence type="predicted"/>
<keyword evidence="4" id="KW-1185">Reference proteome</keyword>
<name>A0A402DTX5_9CELL</name>
<feature type="transmembrane region" description="Helical" evidence="1">
    <location>
        <begin position="72"/>
        <end position="92"/>
    </location>
</feature>
<keyword evidence="1" id="KW-1133">Transmembrane helix</keyword>
<dbReference type="Proteomes" id="UP000289954">
    <property type="component" value="Unassembled WGS sequence"/>
</dbReference>
<dbReference type="InterPro" id="IPR046253">
    <property type="entry name" value="DUF6286"/>
</dbReference>
<reference evidence="3 4" key="1">
    <citation type="submission" date="2019-01" db="EMBL/GenBank/DDBJ databases">
        <title>Draft genome sequence of Cellulomonas takizawaensis strain TKZ-21.</title>
        <authorList>
            <person name="Yamamura H."/>
            <person name="Hayashi T."/>
            <person name="Hamada M."/>
            <person name="Serisawa Y."/>
            <person name="Matsuyama K."/>
            <person name="Nakagawa Y."/>
            <person name="Otoguro M."/>
            <person name="Yanagida F."/>
            <person name="Hayakawa M."/>
        </authorList>
    </citation>
    <scope>NUCLEOTIDE SEQUENCE [LARGE SCALE GENOMIC DNA]</scope>
    <source>
        <strain evidence="3 4">NBRC12680</strain>
    </source>
</reference>
<gene>
    <name evidence="3" type="ORF">CBZ_26390</name>
</gene>
<comment type="caution">
    <text evidence="3">The sequence shown here is derived from an EMBL/GenBank/DDBJ whole genome shotgun (WGS) entry which is preliminary data.</text>
</comment>
<dbReference type="EMBL" id="BIMR01000229">
    <property type="protein sequence ID" value="GCE77583.1"/>
    <property type="molecule type" value="Genomic_DNA"/>
</dbReference>
<evidence type="ECO:0000256" key="1">
    <source>
        <dbReference type="SAM" id="Phobius"/>
    </source>
</evidence>
<dbReference type="RefSeq" id="WP_165446785.1">
    <property type="nucleotide sequence ID" value="NZ_BIMR01000229.1"/>
</dbReference>
<dbReference type="AlphaFoldDB" id="A0A402DTX5"/>
<organism evidence="3 4">
    <name type="scientific">Cellulomonas biazotea</name>
    <dbReference type="NCBI Taxonomy" id="1709"/>
    <lineage>
        <taxon>Bacteria</taxon>
        <taxon>Bacillati</taxon>
        <taxon>Actinomycetota</taxon>
        <taxon>Actinomycetes</taxon>
        <taxon>Micrococcales</taxon>
        <taxon>Cellulomonadaceae</taxon>
        <taxon>Cellulomonas</taxon>
    </lineage>
</organism>
<accession>A0A402DTX5</accession>
<sequence>MTTVDTPAAFTPAPAATRAGRVAWWGIVLAVLTVALGVLVLREALVAADALDGTPWLAPAVDSVDGLGPSTALMVAGALVALLGVWLVAVAFGRRVRTRLPVTSSAGTTIGVNDLARLAAAAADDVDAVLSARASATRKSVTVTVTTLEGDDVAEAVRTAVHDRLEPLVHAPAVRVVTRVTAGLHAAGDAR</sequence>
<evidence type="ECO:0000313" key="3">
    <source>
        <dbReference type="EMBL" id="GCE77583.1"/>
    </source>
</evidence>